<proteinExistence type="predicted"/>
<keyword evidence="4" id="KW-1185">Reference proteome</keyword>
<feature type="region of interest" description="Disordered" evidence="1">
    <location>
        <begin position="212"/>
        <end position="233"/>
    </location>
</feature>
<evidence type="ECO:0000313" key="4">
    <source>
        <dbReference type="Proteomes" id="UP001075354"/>
    </source>
</evidence>
<feature type="chain" id="PRO_5043809757" description="ITG-like peptide" evidence="2">
    <location>
        <begin position="19"/>
        <end position="233"/>
    </location>
</feature>
<reference evidence="3" key="1">
    <citation type="submission" date="2022-12" db="EMBL/GenBank/DDBJ databases">
        <title>Chromosome-level genome assembly of the bean flower thrips Megalurothrips usitatus.</title>
        <authorList>
            <person name="Ma L."/>
            <person name="Liu Q."/>
            <person name="Li H."/>
            <person name="Cai W."/>
        </authorList>
    </citation>
    <scope>NUCLEOTIDE SEQUENCE</scope>
    <source>
        <strain evidence="3">Cailab_2022a</strain>
    </source>
</reference>
<sequence length="233" mass="25413">MLLPAAVVLAVWAAPCAAWGGVFNRFSPEMLSNLGYGGGHGGFGNNHRSGPYLQVRRFQNPTDLYQELAEADPEPSCYGRKCSANDYCCPGTICINIEGVTGVCMLMYGLRQGELCRRDNDCESGLVCSEEAGEGRQCRPPSNSRKQYSVAGEECMMSSECDIHKGLCCQFQRRHRQAPRKVCSYFKDPLICIGPVASDQVKELDIEHTAGEKRLTGHASGGPGGAAFNHIRR</sequence>
<evidence type="ECO:0008006" key="5">
    <source>
        <dbReference type="Google" id="ProtNLM"/>
    </source>
</evidence>
<evidence type="ECO:0000256" key="1">
    <source>
        <dbReference type="SAM" id="MobiDB-lite"/>
    </source>
</evidence>
<evidence type="ECO:0000313" key="3">
    <source>
        <dbReference type="EMBL" id="KAJ1527290.1"/>
    </source>
</evidence>
<dbReference type="Proteomes" id="UP001075354">
    <property type="component" value="Chromosome 6"/>
</dbReference>
<keyword evidence="2" id="KW-0732">Signal</keyword>
<accession>A0AAV7XME0</accession>
<feature type="signal peptide" evidence="2">
    <location>
        <begin position="1"/>
        <end position="18"/>
    </location>
</feature>
<comment type="caution">
    <text evidence="3">The sequence shown here is derived from an EMBL/GenBank/DDBJ whole genome shotgun (WGS) entry which is preliminary data.</text>
</comment>
<protein>
    <recommendedName>
        <fullName evidence="5">ITG-like peptide</fullName>
    </recommendedName>
</protein>
<name>A0AAV7XME0_9NEOP</name>
<dbReference type="AlphaFoldDB" id="A0AAV7XME0"/>
<organism evidence="3 4">
    <name type="scientific">Megalurothrips usitatus</name>
    <name type="common">bean blossom thrips</name>
    <dbReference type="NCBI Taxonomy" id="439358"/>
    <lineage>
        <taxon>Eukaryota</taxon>
        <taxon>Metazoa</taxon>
        <taxon>Ecdysozoa</taxon>
        <taxon>Arthropoda</taxon>
        <taxon>Hexapoda</taxon>
        <taxon>Insecta</taxon>
        <taxon>Pterygota</taxon>
        <taxon>Neoptera</taxon>
        <taxon>Paraneoptera</taxon>
        <taxon>Thysanoptera</taxon>
        <taxon>Terebrantia</taxon>
        <taxon>Thripoidea</taxon>
        <taxon>Thripidae</taxon>
        <taxon>Megalurothrips</taxon>
    </lineage>
</organism>
<evidence type="ECO:0000256" key="2">
    <source>
        <dbReference type="SAM" id="SignalP"/>
    </source>
</evidence>
<dbReference type="EMBL" id="JAPTSV010000006">
    <property type="protein sequence ID" value="KAJ1527290.1"/>
    <property type="molecule type" value="Genomic_DNA"/>
</dbReference>
<gene>
    <name evidence="3" type="ORF">ONE63_008810</name>
</gene>